<dbReference type="FunFam" id="3.40.50.1440:FF:000023">
    <property type="entry name" value="Cell division protein FtsZ"/>
    <property type="match status" value="1"/>
</dbReference>
<comment type="function">
    <text evidence="8 10">Essential cell division protein that forms a contractile ring structure (Z ring) at the future cell division site. The regulation of the ring assembly controls the timing and the location of cell division. One of the functions of the FtsZ ring is to recruit other cell division proteins to the septum to produce a new cell wall between the dividing cells. Binds GTP and shows GTPase activity.</text>
</comment>
<dbReference type="PRINTS" id="PR00423">
    <property type="entry name" value="CELLDVISFTSZ"/>
</dbReference>
<feature type="domain" description="Tubulin/FtsZ 2-layer sandwich" evidence="13">
    <location>
        <begin position="208"/>
        <end position="325"/>
    </location>
</feature>
<dbReference type="PROSITE" id="PS01135">
    <property type="entry name" value="FTSZ_2"/>
    <property type="match status" value="1"/>
</dbReference>
<dbReference type="Gene3D" id="3.40.50.1440">
    <property type="entry name" value="Tubulin/FtsZ, GTPase domain"/>
    <property type="match status" value="1"/>
</dbReference>
<evidence type="ECO:0000259" key="12">
    <source>
        <dbReference type="SMART" id="SM00864"/>
    </source>
</evidence>
<dbReference type="InterPro" id="IPR018316">
    <property type="entry name" value="Tubulin/FtsZ_2-layer-sand-dom"/>
</dbReference>
<evidence type="ECO:0000256" key="4">
    <source>
        <dbReference type="ARBA" id="ARBA00022741"/>
    </source>
</evidence>
<evidence type="ECO:0000259" key="13">
    <source>
        <dbReference type="SMART" id="SM00865"/>
    </source>
</evidence>
<keyword evidence="6 8" id="KW-0717">Septation</keyword>
<dbReference type="SUPFAM" id="SSF55307">
    <property type="entry name" value="Tubulin C-terminal domain-like"/>
    <property type="match status" value="1"/>
</dbReference>
<dbReference type="SMART" id="SM00864">
    <property type="entry name" value="Tubulin"/>
    <property type="match status" value="1"/>
</dbReference>
<dbReference type="GO" id="GO:0005737">
    <property type="term" value="C:cytoplasm"/>
    <property type="evidence" value="ECO:0007669"/>
    <property type="project" value="UniProtKB-SubCell"/>
</dbReference>
<proteinExistence type="inferred from homology"/>
<dbReference type="Pfam" id="PF00091">
    <property type="entry name" value="Tubulin"/>
    <property type="match status" value="1"/>
</dbReference>
<dbReference type="InterPro" id="IPR045061">
    <property type="entry name" value="FtsZ/CetZ"/>
</dbReference>
<evidence type="ECO:0000256" key="8">
    <source>
        <dbReference type="HAMAP-Rule" id="MF_00909"/>
    </source>
</evidence>
<dbReference type="InterPro" id="IPR000158">
    <property type="entry name" value="Cell_div_FtsZ"/>
</dbReference>
<evidence type="ECO:0000256" key="10">
    <source>
        <dbReference type="RuleBase" id="RU000631"/>
    </source>
</evidence>
<evidence type="ECO:0000256" key="11">
    <source>
        <dbReference type="SAM" id="MobiDB-lite"/>
    </source>
</evidence>
<keyword evidence="2 8" id="KW-0963">Cytoplasm</keyword>
<evidence type="ECO:0000256" key="3">
    <source>
        <dbReference type="ARBA" id="ARBA00022618"/>
    </source>
</evidence>
<gene>
    <name evidence="8 14" type="primary">ftsZ</name>
    <name evidence="14" type="ORF">H6X83_03105</name>
</gene>
<dbReference type="NCBIfam" id="TIGR00065">
    <property type="entry name" value="ftsZ"/>
    <property type="match status" value="1"/>
</dbReference>
<comment type="similarity">
    <text evidence="1 8 10">Belongs to the FtsZ family.</text>
</comment>
<dbReference type="InterPro" id="IPR036525">
    <property type="entry name" value="Tubulin/FtsZ_GTPase_sf"/>
</dbReference>
<feature type="binding site" evidence="8">
    <location>
        <position position="144"/>
    </location>
    <ligand>
        <name>GTP</name>
        <dbReference type="ChEBI" id="CHEBI:37565"/>
    </ligand>
</feature>
<name>A0A7G9WIY9_9FIRM</name>
<reference evidence="14 15" key="1">
    <citation type="submission" date="2020-08" db="EMBL/GenBank/DDBJ databases">
        <authorList>
            <person name="Ren C."/>
            <person name="Gu Y."/>
            <person name="Xu Y."/>
        </authorList>
    </citation>
    <scope>NUCLEOTIDE SEQUENCE [LARGE SCALE GENOMIC DNA]</scope>
    <source>
        <strain evidence="14 15">LBM18003</strain>
    </source>
</reference>
<evidence type="ECO:0000256" key="5">
    <source>
        <dbReference type="ARBA" id="ARBA00023134"/>
    </source>
</evidence>
<keyword evidence="3 8" id="KW-0132">Cell division</keyword>
<dbReference type="GO" id="GO:0003924">
    <property type="term" value="F:GTPase activity"/>
    <property type="evidence" value="ECO:0007669"/>
    <property type="project" value="UniProtKB-UniRule"/>
</dbReference>
<dbReference type="SMART" id="SM00865">
    <property type="entry name" value="Tubulin_C"/>
    <property type="match status" value="1"/>
</dbReference>
<keyword evidence="5 8" id="KW-0342">GTP-binding</keyword>
<dbReference type="SUPFAM" id="SSF52490">
    <property type="entry name" value="Tubulin nucleotide-binding domain-like"/>
    <property type="match status" value="1"/>
</dbReference>
<dbReference type="HAMAP" id="MF_00909">
    <property type="entry name" value="FtsZ"/>
    <property type="match status" value="1"/>
</dbReference>
<feature type="binding site" evidence="8">
    <location>
        <begin position="22"/>
        <end position="26"/>
    </location>
    <ligand>
        <name>GTP</name>
        <dbReference type="ChEBI" id="CHEBI:37565"/>
    </ligand>
</feature>
<dbReference type="PANTHER" id="PTHR30314">
    <property type="entry name" value="CELL DIVISION PROTEIN FTSZ-RELATED"/>
    <property type="match status" value="1"/>
</dbReference>
<dbReference type="Proteomes" id="UP000516046">
    <property type="component" value="Chromosome"/>
</dbReference>
<comment type="subcellular location">
    <subcellularLocation>
        <location evidence="8">Cytoplasm</location>
    </subcellularLocation>
    <text evidence="8">Assembles at midcell at the inner surface of the cytoplasmic membrane.</text>
</comment>
<evidence type="ECO:0000256" key="9">
    <source>
        <dbReference type="NCBIfam" id="TIGR00065"/>
    </source>
</evidence>
<organism evidence="14 15">
    <name type="scientific">Caproicibacterium amylolyticum</name>
    <dbReference type="NCBI Taxonomy" id="2766537"/>
    <lineage>
        <taxon>Bacteria</taxon>
        <taxon>Bacillati</taxon>
        <taxon>Bacillota</taxon>
        <taxon>Clostridia</taxon>
        <taxon>Eubacteriales</taxon>
        <taxon>Oscillospiraceae</taxon>
        <taxon>Caproicibacterium</taxon>
    </lineage>
</organism>
<evidence type="ECO:0000256" key="1">
    <source>
        <dbReference type="ARBA" id="ARBA00009690"/>
    </source>
</evidence>
<dbReference type="EMBL" id="CP060696">
    <property type="protein sequence ID" value="QNO18651.1"/>
    <property type="molecule type" value="Genomic_DNA"/>
</dbReference>
<evidence type="ECO:0000256" key="2">
    <source>
        <dbReference type="ARBA" id="ARBA00022490"/>
    </source>
</evidence>
<feature type="region of interest" description="Disordered" evidence="11">
    <location>
        <begin position="341"/>
        <end position="372"/>
    </location>
</feature>
<evidence type="ECO:0000313" key="15">
    <source>
        <dbReference type="Proteomes" id="UP000516046"/>
    </source>
</evidence>
<protein>
    <recommendedName>
        <fullName evidence="8 9">Cell division protein FtsZ</fullName>
    </recommendedName>
</protein>
<evidence type="ECO:0000256" key="7">
    <source>
        <dbReference type="ARBA" id="ARBA00023306"/>
    </source>
</evidence>
<dbReference type="PROSITE" id="PS01134">
    <property type="entry name" value="FTSZ_1"/>
    <property type="match status" value="1"/>
</dbReference>
<feature type="binding site" evidence="8">
    <location>
        <position position="140"/>
    </location>
    <ligand>
        <name>GTP</name>
        <dbReference type="ChEBI" id="CHEBI:37565"/>
    </ligand>
</feature>
<dbReference type="CDD" id="cd02201">
    <property type="entry name" value="FtsZ_type1"/>
    <property type="match status" value="1"/>
</dbReference>
<dbReference type="InterPro" id="IPR024757">
    <property type="entry name" value="FtsZ_C"/>
</dbReference>
<evidence type="ECO:0000313" key="14">
    <source>
        <dbReference type="EMBL" id="QNO18651.1"/>
    </source>
</evidence>
<dbReference type="GO" id="GO:0005525">
    <property type="term" value="F:GTP binding"/>
    <property type="evidence" value="ECO:0007669"/>
    <property type="project" value="UniProtKB-UniRule"/>
</dbReference>
<feature type="compositionally biased region" description="Low complexity" evidence="11">
    <location>
        <begin position="345"/>
        <end position="369"/>
    </location>
</feature>
<dbReference type="InterPro" id="IPR003008">
    <property type="entry name" value="Tubulin_FtsZ_GTPase"/>
</dbReference>
<accession>A0A7G9WIY9</accession>
<evidence type="ECO:0000256" key="6">
    <source>
        <dbReference type="ARBA" id="ARBA00023210"/>
    </source>
</evidence>
<comment type="subunit">
    <text evidence="8">Homodimer. Polymerizes to form a dynamic ring structure in a strictly GTP-dependent manner. Interacts directly with several other division proteins.</text>
</comment>
<dbReference type="GO" id="GO:0051258">
    <property type="term" value="P:protein polymerization"/>
    <property type="evidence" value="ECO:0007669"/>
    <property type="project" value="UniProtKB-UniRule"/>
</dbReference>
<keyword evidence="7 8" id="KW-0131">Cell cycle</keyword>
<feature type="binding site" evidence="8">
    <location>
        <begin position="109"/>
        <end position="111"/>
    </location>
    <ligand>
        <name>GTP</name>
        <dbReference type="ChEBI" id="CHEBI:37565"/>
    </ligand>
</feature>
<dbReference type="InterPro" id="IPR008280">
    <property type="entry name" value="Tub_FtsZ_C"/>
</dbReference>
<dbReference type="GO" id="GO:0000917">
    <property type="term" value="P:division septum assembly"/>
    <property type="evidence" value="ECO:0007669"/>
    <property type="project" value="UniProtKB-KW"/>
</dbReference>
<keyword evidence="15" id="KW-1185">Reference proteome</keyword>
<dbReference type="Pfam" id="PF12327">
    <property type="entry name" value="FtsZ_C"/>
    <property type="match status" value="1"/>
</dbReference>
<dbReference type="GO" id="GO:0043093">
    <property type="term" value="P:FtsZ-dependent cytokinesis"/>
    <property type="evidence" value="ECO:0007669"/>
    <property type="project" value="UniProtKB-UniRule"/>
</dbReference>
<dbReference type="Gene3D" id="3.30.1330.20">
    <property type="entry name" value="Tubulin/FtsZ, C-terminal domain"/>
    <property type="match status" value="1"/>
</dbReference>
<sequence>MPFEIDNDFENIVQIKVIGVGGGGGNAIDRMVTMGVQGVEFISVNTDKQALYRSKATQKIQIGEKVTHGKGAGSKPEMGGKAADESREAITEAVRGSDMVFITAGMGGGTGTGAAPVVAEIARDLGILTVGIVTKPFGFEGRRRMEQAEAGIAQLREHVDSLVVIPNERLKLVSEQRITLLNAFSVADDVLRQGVQSISDLIKLPGLVNLDFADVTAVMKDAGYAHMGVGRASGKDKAEAAANMAISSPLLETSISGAKGVIINITSSPDIGLDEIETASTMISEQASEDANIIWGAAFDENMDDEMSVTVIATGFATHDGSEPAEDISADTDKVLNGTFGSTTSAPAKPKVSSTAPAAKASASAAPASADDEDDTFVDIMSIFNRNK</sequence>
<keyword evidence="4 8" id="KW-0547">Nucleotide-binding</keyword>
<feature type="domain" description="Tubulin/FtsZ GTPase" evidence="12">
    <location>
        <begin position="14"/>
        <end position="206"/>
    </location>
</feature>
<dbReference type="InterPro" id="IPR020805">
    <property type="entry name" value="Cell_div_FtsZ_CS"/>
</dbReference>
<dbReference type="AlphaFoldDB" id="A0A7G9WIY9"/>
<dbReference type="GO" id="GO:0032153">
    <property type="term" value="C:cell division site"/>
    <property type="evidence" value="ECO:0007669"/>
    <property type="project" value="UniProtKB-UniRule"/>
</dbReference>
<dbReference type="KEGG" id="caml:H6X83_03105"/>
<feature type="binding site" evidence="8">
    <location>
        <position position="188"/>
    </location>
    <ligand>
        <name>GTP</name>
        <dbReference type="ChEBI" id="CHEBI:37565"/>
    </ligand>
</feature>
<dbReference type="RefSeq" id="WP_212507717.1">
    <property type="nucleotide sequence ID" value="NZ_CP060696.1"/>
</dbReference>
<dbReference type="PANTHER" id="PTHR30314:SF3">
    <property type="entry name" value="MITOCHONDRIAL DIVISION PROTEIN FSZA"/>
    <property type="match status" value="1"/>
</dbReference>
<dbReference type="InterPro" id="IPR037103">
    <property type="entry name" value="Tubulin/FtsZ-like_C"/>
</dbReference>